<reference evidence="1" key="1">
    <citation type="submission" date="2020-02" db="EMBL/GenBank/DDBJ databases">
        <authorList>
            <person name="Meier V. D."/>
        </authorList>
    </citation>
    <scope>NUCLEOTIDE SEQUENCE</scope>
    <source>
        <strain evidence="1">AVDCRST_MAG93</strain>
    </source>
</reference>
<protein>
    <recommendedName>
        <fullName evidence="2">Heme-binding protein</fullName>
    </recommendedName>
</protein>
<dbReference type="InterPro" id="IPR052517">
    <property type="entry name" value="GlcG_carb_metab_protein"/>
</dbReference>
<gene>
    <name evidence="1" type="ORF">AVDCRST_MAG93-6875</name>
</gene>
<dbReference type="Pfam" id="PF03928">
    <property type="entry name" value="HbpS-like"/>
    <property type="match status" value="1"/>
</dbReference>
<dbReference type="PANTHER" id="PTHR34309">
    <property type="entry name" value="SLR1406 PROTEIN"/>
    <property type="match status" value="1"/>
</dbReference>
<name>A0A6J4M499_9CHLR</name>
<feature type="non-terminal residue" evidence="1">
    <location>
        <position position="99"/>
    </location>
</feature>
<proteinExistence type="predicted"/>
<dbReference type="Gene3D" id="3.30.450.150">
    <property type="entry name" value="Haem-degrading domain"/>
    <property type="match status" value="1"/>
</dbReference>
<sequence>MITLEEAKGIVSAAEHKAQQMGQPMNIAVMDAGRNLVAFQRMDEAWVASIDIAIDKAFTSAGRGLTTREIGEMAQPGQPLFGINTTNGGRIVIFAGGVP</sequence>
<dbReference type="EMBL" id="CADCTR010002315">
    <property type="protein sequence ID" value="CAA9345722.1"/>
    <property type="molecule type" value="Genomic_DNA"/>
</dbReference>
<dbReference type="AlphaFoldDB" id="A0A6J4M499"/>
<evidence type="ECO:0008006" key="2">
    <source>
        <dbReference type="Google" id="ProtNLM"/>
    </source>
</evidence>
<dbReference type="PANTHER" id="PTHR34309:SF1">
    <property type="entry name" value="PROTEIN GLCG"/>
    <property type="match status" value="1"/>
</dbReference>
<accession>A0A6J4M499</accession>
<organism evidence="1">
    <name type="scientific">uncultured Chloroflexia bacterium</name>
    <dbReference type="NCBI Taxonomy" id="1672391"/>
    <lineage>
        <taxon>Bacteria</taxon>
        <taxon>Bacillati</taxon>
        <taxon>Chloroflexota</taxon>
        <taxon>Chloroflexia</taxon>
        <taxon>environmental samples</taxon>
    </lineage>
</organism>
<dbReference type="SUPFAM" id="SSF143744">
    <property type="entry name" value="GlcG-like"/>
    <property type="match status" value="1"/>
</dbReference>
<dbReference type="InterPro" id="IPR038084">
    <property type="entry name" value="PduO/GlcC-like_sf"/>
</dbReference>
<evidence type="ECO:0000313" key="1">
    <source>
        <dbReference type="EMBL" id="CAA9345722.1"/>
    </source>
</evidence>
<dbReference type="InterPro" id="IPR005624">
    <property type="entry name" value="PduO/GlcC-like"/>
</dbReference>